<feature type="compositionally biased region" description="Basic and acidic residues" evidence="5">
    <location>
        <begin position="555"/>
        <end position="568"/>
    </location>
</feature>
<feature type="zinc finger region" description="UBR-type" evidence="4">
    <location>
        <begin position="18"/>
        <end position="93"/>
    </location>
</feature>
<sequence>MSAFAPSPPLPGLSELDCHCTFPLTSTAPTVQSTFICLTCSPQSEAPSAESLCLCQACADVCHEGHDVVFCGVAESYCDCRASPGSLCLVEGASKAEARRLAGSRRGCPPPSCRCTSDPALSSRLFSSSTVSPPLSSTPSLLRSCKLLPSLSKDTHWLPMSSCVDAAALAPLSAPEAFAASVFRQHLPAVLQALPPGAEPDPRHSGAEWWVQVKPTAAEASNAEAAVDLHYDKDEELSAAFLLGSFPDLSTVTYLTQHSTGKPTVIFDHCYTDSEERDIKKVRVSFPRRDKHVAFLGSLLHGAPRNAHLAEADACAPADTDDAEGLRVTLLVNVWVNNRPCGVEELSAGDREALRRGAGGGASYEGLSFGERPVESVVWDGEEGEGEVEKITLHFVSQGSTWIEGGENGEEEEEEEGGEAEEFSGLVLQMPVLSNLQNDTTEIELLGASAAHLVNLDDDEEDYDEEEYNEEDYDAEAEGGDVEGVEEAFDAIEISTGQSTALLGMLMILALSGATTKPTGKASTPKKKASSTPKKGTPAKTPKRAIKGVGSVDTPDGRRSSRIASRKE</sequence>
<feature type="region of interest" description="Disordered" evidence="5">
    <location>
        <begin position="402"/>
        <end position="421"/>
    </location>
</feature>
<dbReference type="InterPro" id="IPR003126">
    <property type="entry name" value="Znf_UBR"/>
</dbReference>
<reference evidence="7 8" key="1">
    <citation type="journal article" date="2023" name="Commun. Biol.">
        <title>Genome analysis of Parmales, the sister group of diatoms, reveals the evolutionary specialization of diatoms from phago-mixotrophs to photoautotrophs.</title>
        <authorList>
            <person name="Ban H."/>
            <person name="Sato S."/>
            <person name="Yoshikawa S."/>
            <person name="Yamada K."/>
            <person name="Nakamura Y."/>
            <person name="Ichinomiya M."/>
            <person name="Sato N."/>
            <person name="Blanc-Mathieu R."/>
            <person name="Endo H."/>
            <person name="Kuwata A."/>
            <person name="Ogata H."/>
        </authorList>
    </citation>
    <scope>NUCLEOTIDE SEQUENCE [LARGE SCALE GENOMIC DNA]</scope>
</reference>
<dbReference type="SMART" id="SM00396">
    <property type="entry name" value="ZnF_UBR1"/>
    <property type="match status" value="1"/>
</dbReference>
<evidence type="ECO:0000256" key="2">
    <source>
        <dbReference type="ARBA" id="ARBA00022771"/>
    </source>
</evidence>
<organism evidence="7 8">
    <name type="scientific">Tetraparma gracilis</name>
    <dbReference type="NCBI Taxonomy" id="2962635"/>
    <lineage>
        <taxon>Eukaryota</taxon>
        <taxon>Sar</taxon>
        <taxon>Stramenopiles</taxon>
        <taxon>Ochrophyta</taxon>
        <taxon>Bolidophyceae</taxon>
        <taxon>Parmales</taxon>
        <taxon>Triparmaceae</taxon>
        <taxon>Tetraparma</taxon>
    </lineage>
</organism>
<evidence type="ECO:0000259" key="6">
    <source>
        <dbReference type="PROSITE" id="PS51157"/>
    </source>
</evidence>
<keyword evidence="1" id="KW-0479">Metal-binding</keyword>
<comment type="caution">
    <text evidence="7">The sequence shown here is derived from an EMBL/GenBank/DDBJ whole genome shotgun (WGS) entry which is preliminary data.</text>
</comment>
<keyword evidence="2" id="KW-0863">Zinc-finger</keyword>
<evidence type="ECO:0000313" key="7">
    <source>
        <dbReference type="EMBL" id="GMI25377.1"/>
    </source>
</evidence>
<evidence type="ECO:0000256" key="1">
    <source>
        <dbReference type="ARBA" id="ARBA00022723"/>
    </source>
</evidence>
<dbReference type="Proteomes" id="UP001165060">
    <property type="component" value="Unassembled WGS sequence"/>
</dbReference>
<dbReference type="CDD" id="cd19671">
    <property type="entry name" value="UBR-box_UBR4_5_6_7"/>
    <property type="match status" value="1"/>
</dbReference>
<evidence type="ECO:0000256" key="4">
    <source>
        <dbReference type="PROSITE-ProRule" id="PRU00508"/>
    </source>
</evidence>
<feature type="compositionally biased region" description="Acidic residues" evidence="5">
    <location>
        <begin position="407"/>
        <end position="421"/>
    </location>
</feature>
<feature type="region of interest" description="Disordered" evidence="5">
    <location>
        <begin position="515"/>
        <end position="568"/>
    </location>
</feature>
<keyword evidence="8" id="KW-1185">Reference proteome</keyword>
<proteinExistence type="predicted"/>
<accession>A0ABQ6MG07</accession>
<keyword evidence="3" id="KW-0862">Zinc</keyword>
<evidence type="ECO:0000313" key="8">
    <source>
        <dbReference type="Proteomes" id="UP001165060"/>
    </source>
</evidence>
<evidence type="ECO:0000256" key="5">
    <source>
        <dbReference type="SAM" id="MobiDB-lite"/>
    </source>
</evidence>
<dbReference type="PROSITE" id="PS51157">
    <property type="entry name" value="ZF_UBR"/>
    <property type="match status" value="1"/>
</dbReference>
<evidence type="ECO:0000256" key="3">
    <source>
        <dbReference type="ARBA" id="ARBA00022833"/>
    </source>
</evidence>
<feature type="compositionally biased region" description="Low complexity" evidence="5">
    <location>
        <begin position="530"/>
        <end position="540"/>
    </location>
</feature>
<feature type="domain" description="UBR-type" evidence="6">
    <location>
        <begin position="18"/>
        <end position="93"/>
    </location>
</feature>
<name>A0ABQ6MG07_9STRA</name>
<gene>
    <name evidence="7" type="ORF">TeGR_g5879</name>
</gene>
<dbReference type="EMBL" id="BRYB01004081">
    <property type="protein sequence ID" value="GMI25377.1"/>
    <property type="molecule type" value="Genomic_DNA"/>
</dbReference>
<protein>
    <recommendedName>
        <fullName evidence="6">UBR-type domain-containing protein</fullName>
    </recommendedName>
</protein>